<feature type="compositionally biased region" description="Pro residues" evidence="1">
    <location>
        <begin position="169"/>
        <end position="178"/>
    </location>
</feature>
<name>A0A540X7T2_9BACT</name>
<proteinExistence type="predicted"/>
<dbReference type="EMBL" id="VIFM01000010">
    <property type="protein sequence ID" value="TQF17229.1"/>
    <property type="molecule type" value="Genomic_DNA"/>
</dbReference>
<evidence type="ECO:0000313" key="3">
    <source>
        <dbReference type="Proteomes" id="UP000315369"/>
    </source>
</evidence>
<protein>
    <submittedName>
        <fullName evidence="2">Uncharacterized protein</fullName>
    </submittedName>
</protein>
<feature type="region of interest" description="Disordered" evidence="1">
    <location>
        <begin position="1"/>
        <end position="65"/>
    </location>
</feature>
<dbReference type="Proteomes" id="UP000315369">
    <property type="component" value="Unassembled WGS sequence"/>
</dbReference>
<feature type="compositionally biased region" description="Pro residues" evidence="1">
    <location>
        <begin position="108"/>
        <end position="127"/>
    </location>
</feature>
<accession>A0A540X7T2</accession>
<comment type="caution">
    <text evidence="2">The sequence shown here is derived from an EMBL/GenBank/DDBJ whole genome shotgun (WGS) entry which is preliminary data.</text>
</comment>
<sequence>MTDQAEQLQEDASARSEQSSSVMGAPAKAGEPRRAQSSRSKRSPARRGGRPASNPHRQARTYRDKLRAAGADVAAICEANAWARAHDVPVDGAAELVELHSRERAAPAAPPPPSAPPPSAPPPPAPAEPEQGPELVDPVDPSVFDRPLGDAAHDDPSDDGEPDPGHAGPRPPPQPTDPTHPTYMGEPPELVEACARGPLFVLGALAELTRGGLLDLTRPVERTLFAGTPFARDVRADPVTRLSELAGVGIARRVQAAAASAATDGGVAHPSVAWELVPLGLAFAGAVALPNVGLVSGAAKSVGGWLLRGAQGAAGGLGRLFSRGRS</sequence>
<dbReference type="AlphaFoldDB" id="A0A540X7T2"/>
<keyword evidence="3" id="KW-1185">Reference proteome</keyword>
<feature type="region of interest" description="Disordered" evidence="1">
    <location>
        <begin position="94"/>
        <end position="187"/>
    </location>
</feature>
<reference evidence="2 3" key="1">
    <citation type="submission" date="2019-06" db="EMBL/GenBank/DDBJ databases">
        <authorList>
            <person name="Livingstone P."/>
            <person name="Whitworth D."/>
        </authorList>
    </citation>
    <scope>NUCLEOTIDE SEQUENCE [LARGE SCALE GENOMIC DNA]</scope>
    <source>
        <strain evidence="2 3">AM401</strain>
    </source>
</reference>
<dbReference type="RefSeq" id="WP_141641078.1">
    <property type="nucleotide sequence ID" value="NZ_VIFM01000010.1"/>
</dbReference>
<gene>
    <name evidence="2" type="ORF">FJV41_04085</name>
</gene>
<evidence type="ECO:0000313" key="2">
    <source>
        <dbReference type="EMBL" id="TQF17229.1"/>
    </source>
</evidence>
<organism evidence="2 3">
    <name type="scientific">Myxococcus llanfairpwllgwyngyllgogerychwyrndrobwllllantysiliogogogochensis</name>
    <dbReference type="NCBI Taxonomy" id="2590453"/>
    <lineage>
        <taxon>Bacteria</taxon>
        <taxon>Pseudomonadati</taxon>
        <taxon>Myxococcota</taxon>
        <taxon>Myxococcia</taxon>
        <taxon>Myxococcales</taxon>
        <taxon>Cystobacterineae</taxon>
        <taxon>Myxococcaceae</taxon>
        <taxon>Myxococcus</taxon>
    </lineage>
</organism>
<dbReference type="OrthoDB" id="9869007at2"/>
<feature type="compositionally biased region" description="Basic residues" evidence="1">
    <location>
        <begin position="39"/>
        <end position="49"/>
    </location>
</feature>
<evidence type="ECO:0000256" key="1">
    <source>
        <dbReference type="SAM" id="MobiDB-lite"/>
    </source>
</evidence>